<comment type="cofactor">
    <cofactor evidence="1">
        <name>Zn(2+)</name>
        <dbReference type="ChEBI" id="CHEBI:29105"/>
    </cofactor>
</comment>
<dbReference type="InterPro" id="IPR053138">
    <property type="entry name" value="N-alpha-Ac-DABA_deacetylase"/>
</dbReference>
<keyword evidence="2" id="KW-0479">Metal-binding</keyword>
<protein>
    <recommendedName>
        <fullName evidence="5">Succinylglutamate desuccinylase/Aspartoacylase catalytic domain-containing protein</fullName>
    </recommendedName>
</protein>
<sequence>MNEIGKKVSKAKSAKVARTPDFEIGGKKVPAGTRQIVDIPISLLSNHTPVNLTVNVVHGKRPGPVLFVSGAVHGDEIVGVEVIRRVLKSPALRGMHGTLLAVPVVNAFGFLNHTRYLPDRRDLNRCFPGHSAGSLAAQLAHLFLTEIVEKSDFGIDLHSAAVNRVNLPQIRVNDDDQDIMAYAEAFGAPIILTSPLREGSLRQAGKEAKVPILLYEAGEGLRFDEMSIRAGVSGVLRVMRKLGMTSGRSIRDPKVAPFKSSSSHWLRAPVGGILRTFKIAGEFVHEGDVVAAVSDPFGLRDAEVVAKHAGLIIGRTNLPIVNQGDALFHVAAIKRSSELQERMDAIETHLQSDPLLDEDEII</sequence>
<dbReference type="SUPFAM" id="SSF53187">
    <property type="entry name" value="Zn-dependent exopeptidases"/>
    <property type="match status" value="1"/>
</dbReference>
<keyword evidence="4" id="KW-0862">Zinc</keyword>
<dbReference type="Gene3D" id="3.40.630.10">
    <property type="entry name" value="Zn peptidases"/>
    <property type="match status" value="1"/>
</dbReference>
<dbReference type="InterPro" id="IPR043795">
    <property type="entry name" value="N-alpha-Ac-DABA-like"/>
</dbReference>
<evidence type="ECO:0000256" key="2">
    <source>
        <dbReference type="ARBA" id="ARBA00022723"/>
    </source>
</evidence>
<feature type="domain" description="Succinylglutamate desuccinylase/Aspartoacylase catalytic" evidence="5">
    <location>
        <begin position="62"/>
        <end position="240"/>
    </location>
</feature>
<evidence type="ECO:0000256" key="4">
    <source>
        <dbReference type="ARBA" id="ARBA00022833"/>
    </source>
</evidence>
<evidence type="ECO:0000313" key="7">
    <source>
        <dbReference type="Proteomes" id="UP000219068"/>
    </source>
</evidence>
<dbReference type="PIRSF" id="PIRSF039012">
    <property type="entry name" value="ASP"/>
    <property type="match status" value="1"/>
</dbReference>
<dbReference type="Pfam" id="PF24827">
    <property type="entry name" value="AstE_AspA_cat"/>
    <property type="match status" value="1"/>
</dbReference>
<reference evidence="6 7" key="1">
    <citation type="submission" date="2017-08" db="EMBL/GenBank/DDBJ databases">
        <authorList>
            <person name="de Groot N.N."/>
        </authorList>
    </citation>
    <scope>NUCLEOTIDE SEQUENCE [LARGE SCALE GENOMIC DNA]</scope>
    <source>
        <strain evidence="6 7">USBA 78</strain>
    </source>
</reference>
<dbReference type="GO" id="GO:0046872">
    <property type="term" value="F:metal ion binding"/>
    <property type="evidence" value="ECO:0007669"/>
    <property type="project" value="UniProtKB-KW"/>
</dbReference>
<dbReference type="InterPro" id="IPR055438">
    <property type="entry name" value="AstE_AspA_cat"/>
</dbReference>
<proteinExistence type="predicted"/>
<dbReference type="Proteomes" id="UP000219068">
    <property type="component" value="Unassembled WGS sequence"/>
</dbReference>
<evidence type="ECO:0000256" key="1">
    <source>
        <dbReference type="ARBA" id="ARBA00001947"/>
    </source>
</evidence>
<dbReference type="CDD" id="cd06251">
    <property type="entry name" value="M14_ASTE_ASPA-like"/>
    <property type="match status" value="1"/>
</dbReference>
<dbReference type="RefSeq" id="WP_082824792.1">
    <property type="nucleotide sequence ID" value="NZ_JALLPZ010000001.1"/>
</dbReference>
<dbReference type="GO" id="GO:0016811">
    <property type="term" value="F:hydrolase activity, acting on carbon-nitrogen (but not peptide) bonds, in linear amides"/>
    <property type="evidence" value="ECO:0007669"/>
    <property type="project" value="InterPro"/>
</dbReference>
<dbReference type="PANTHER" id="PTHR37326">
    <property type="entry name" value="BLL3975 PROTEIN"/>
    <property type="match status" value="1"/>
</dbReference>
<evidence type="ECO:0000313" key="6">
    <source>
        <dbReference type="EMBL" id="SOB94333.1"/>
    </source>
</evidence>
<dbReference type="PANTHER" id="PTHR37326:SF2">
    <property type="entry name" value="SUCCINYLGLUTAMATE DESUCCINYLASE_ASPARTOACYLASE FAMILY PROTEIN"/>
    <property type="match status" value="1"/>
</dbReference>
<dbReference type="AlphaFoldDB" id="A0A285RJP9"/>
<keyword evidence="3" id="KW-0378">Hydrolase</keyword>
<evidence type="ECO:0000256" key="3">
    <source>
        <dbReference type="ARBA" id="ARBA00022801"/>
    </source>
</evidence>
<name>A0A285RJP9_9PROT</name>
<organism evidence="6 7">
    <name type="scientific">Thalassospira xiamenensis</name>
    <dbReference type="NCBI Taxonomy" id="220697"/>
    <lineage>
        <taxon>Bacteria</taxon>
        <taxon>Pseudomonadati</taxon>
        <taxon>Pseudomonadota</taxon>
        <taxon>Alphaproteobacteria</taxon>
        <taxon>Rhodospirillales</taxon>
        <taxon>Thalassospiraceae</taxon>
        <taxon>Thalassospira</taxon>
    </lineage>
</organism>
<evidence type="ECO:0000259" key="5">
    <source>
        <dbReference type="Pfam" id="PF24827"/>
    </source>
</evidence>
<accession>A0A285RJP9</accession>
<gene>
    <name evidence="6" type="ORF">SAMN05428964_101990</name>
</gene>
<dbReference type="EMBL" id="OBMM01000001">
    <property type="protein sequence ID" value="SOB94333.1"/>
    <property type="molecule type" value="Genomic_DNA"/>
</dbReference>
<dbReference type="GO" id="GO:0016788">
    <property type="term" value="F:hydrolase activity, acting on ester bonds"/>
    <property type="evidence" value="ECO:0007669"/>
    <property type="project" value="InterPro"/>
</dbReference>